<dbReference type="InterPro" id="IPR045852">
    <property type="entry name" value="UNC80_central"/>
</dbReference>
<name>W2T6B4_NECAM</name>
<dbReference type="GO" id="GO:0055080">
    <property type="term" value="P:monoatomic cation homeostasis"/>
    <property type="evidence" value="ECO:0007669"/>
    <property type="project" value="TreeGrafter"/>
</dbReference>
<dbReference type="Proteomes" id="UP000053676">
    <property type="component" value="Unassembled WGS sequence"/>
</dbReference>
<dbReference type="Pfam" id="PF19424">
    <property type="entry name" value="UNC80"/>
    <property type="match status" value="1"/>
</dbReference>
<dbReference type="OrthoDB" id="5850252at2759"/>
<sequence length="157" mass="17585">MNSHVALVNDDSGERCPPALQLIAMLLLQEITSFLREAFRTIPRAKTTKAAPTSGWDKLLSHRRWSILSNTFNAQQTGSCIIFASLILNIRNGRLDIRKKSSRVNERERRISLSTAEEDSPRGSKDPIDDGTSDKKGLSHNRTVCPPGRTVFLHFDV</sequence>
<feature type="region of interest" description="Disordered" evidence="1">
    <location>
        <begin position="107"/>
        <end position="142"/>
    </location>
</feature>
<gene>
    <name evidence="3" type="ORF">NECAME_10984</name>
</gene>
<protein>
    <recommendedName>
        <fullName evidence="2">Protein UNC80 central region domain-containing protein</fullName>
    </recommendedName>
</protein>
<dbReference type="GO" id="GO:0034703">
    <property type="term" value="C:cation channel complex"/>
    <property type="evidence" value="ECO:0007669"/>
    <property type="project" value="TreeGrafter"/>
</dbReference>
<accession>W2T6B4</accession>
<dbReference type="GO" id="GO:0005261">
    <property type="term" value="F:monoatomic cation channel activity"/>
    <property type="evidence" value="ECO:0007669"/>
    <property type="project" value="TreeGrafter"/>
</dbReference>
<dbReference type="PANTHER" id="PTHR31781:SF1">
    <property type="entry name" value="PROTEIN UNC-80 HOMOLOG"/>
    <property type="match status" value="1"/>
</dbReference>
<feature type="domain" description="Protein UNC80 central region" evidence="2">
    <location>
        <begin position="11"/>
        <end position="119"/>
    </location>
</feature>
<evidence type="ECO:0000259" key="2">
    <source>
        <dbReference type="Pfam" id="PF19424"/>
    </source>
</evidence>
<proteinExistence type="predicted"/>
<organism evidence="3 4">
    <name type="scientific">Necator americanus</name>
    <name type="common">Human hookworm</name>
    <dbReference type="NCBI Taxonomy" id="51031"/>
    <lineage>
        <taxon>Eukaryota</taxon>
        <taxon>Metazoa</taxon>
        <taxon>Ecdysozoa</taxon>
        <taxon>Nematoda</taxon>
        <taxon>Chromadorea</taxon>
        <taxon>Rhabditida</taxon>
        <taxon>Rhabditina</taxon>
        <taxon>Rhabditomorpha</taxon>
        <taxon>Strongyloidea</taxon>
        <taxon>Ancylostomatidae</taxon>
        <taxon>Bunostominae</taxon>
        <taxon>Necator</taxon>
    </lineage>
</organism>
<dbReference type="KEGG" id="nai:NECAME_10984"/>
<evidence type="ECO:0000313" key="4">
    <source>
        <dbReference type="Proteomes" id="UP000053676"/>
    </source>
</evidence>
<evidence type="ECO:0000313" key="3">
    <source>
        <dbReference type="EMBL" id="ETN77550.1"/>
    </source>
</evidence>
<dbReference type="PANTHER" id="PTHR31781">
    <property type="entry name" value="UNC80"/>
    <property type="match status" value="1"/>
</dbReference>
<feature type="compositionally biased region" description="Basic and acidic residues" evidence="1">
    <location>
        <begin position="119"/>
        <end position="137"/>
    </location>
</feature>
<evidence type="ECO:0000256" key="1">
    <source>
        <dbReference type="SAM" id="MobiDB-lite"/>
    </source>
</evidence>
<reference evidence="4" key="1">
    <citation type="journal article" date="2014" name="Nat. Genet.">
        <title>Genome of the human hookworm Necator americanus.</title>
        <authorList>
            <person name="Tang Y.T."/>
            <person name="Gao X."/>
            <person name="Rosa B.A."/>
            <person name="Abubucker S."/>
            <person name="Hallsworth-Pepin K."/>
            <person name="Martin J."/>
            <person name="Tyagi R."/>
            <person name="Heizer E."/>
            <person name="Zhang X."/>
            <person name="Bhonagiri-Palsikar V."/>
            <person name="Minx P."/>
            <person name="Warren W.C."/>
            <person name="Wang Q."/>
            <person name="Zhan B."/>
            <person name="Hotez P.J."/>
            <person name="Sternberg P.W."/>
            <person name="Dougall A."/>
            <person name="Gaze S.T."/>
            <person name="Mulvenna J."/>
            <person name="Sotillo J."/>
            <person name="Ranganathan S."/>
            <person name="Rabelo E.M."/>
            <person name="Wilson R.K."/>
            <person name="Felgner P.L."/>
            <person name="Bethony J."/>
            <person name="Hawdon J.M."/>
            <person name="Gasser R.B."/>
            <person name="Loukas A."/>
            <person name="Mitreva M."/>
        </authorList>
    </citation>
    <scope>NUCLEOTIDE SEQUENCE [LARGE SCALE GENOMIC DNA]</scope>
</reference>
<keyword evidence="4" id="KW-1185">Reference proteome</keyword>
<dbReference type="STRING" id="51031.W2T6B4"/>
<dbReference type="AlphaFoldDB" id="W2T6B4"/>
<dbReference type="GO" id="GO:0030424">
    <property type="term" value="C:axon"/>
    <property type="evidence" value="ECO:0007669"/>
    <property type="project" value="TreeGrafter"/>
</dbReference>
<dbReference type="EMBL" id="KI660165">
    <property type="protein sequence ID" value="ETN77550.1"/>
    <property type="molecule type" value="Genomic_DNA"/>
</dbReference>